<dbReference type="Proteomes" id="UP001163603">
    <property type="component" value="Chromosome 12"/>
</dbReference>
<comment type="caution">
    <text evidence="1">The sequence shown here is derived from an EMBL/GenBank/DDBJ whole genome shotgun (WGS) entry which is preliminary data.</text>
</comment>
<protein>
    <submittedName>
        <fullName evidence="1">Uncharacterized protein</fullName>
    </submittedName>
</protein>
<gene>
    <name evidence="1" type="ORF">Pint_11846</name>
</gene>
<evidence type="ECO:0000313" key="1">
    <source>
        <dbReference type="EMBL" id="KAJ0017992.1"/>
    </source>
</evidence>
<name>A0ACC0XJT5_9ROSI</name>
<sequence length="456" mass="52227">MKLRRTVSIIKDAILDAETQLEQNKLADSSEMLNAAADMLHKLASDRSQVCTFILSFIYYLKIKGIRKRLDGMAATIMRDRDLMRDYDQDAPDIKCVNPRGWVAQYLSFYGIEDDHREFPYIAPDLLAIIMKSSPFQPVTQSFVNRWTSNCRPIRLLCLSGSQFEVLPDSVGSLEQLRYLDLSWNLIMVELSEAICKLKGLQTLILLGCSRLKKFPENMRKLINLRYLEITTNGILPGNELKYLHSLRYLHLYSCHHLVDLSGKMQGLINLRTFILQGCDNVFFLPDDITYLERLEKLVIHSCSNLNQTMDLQEEDRRLNLKVFMIYELHQTMDLPQLILQKSANTLEYMRIDSCSSLTTLPPWLTDLKSLQKLEIVSCSELSSLPCGMEKLTTLEELEIQKSPTLSESCRRNWSNIDHVQNIHLDPAVASSSRSGKINLFLILDPAVPSPSGDNE</sequence>
<evidence type="ECO:0000313" key="2">
    <source>
        <dbReference type="Proteomes" id="UP001163603"/>
    </source>
</evidence>
<dbReference type="EMBL" id="CM047747">
    <property type="protein sequence ID" value="KAJ0017992.1"/>
    <property type="molecule type" value="Genomic_DNA"/>
</dbReference>
<organism evidence="1 2">
    <name type="scientific">Pistacia integerrima</name>
    <dbReference type="NCBI Taxonomy" id="434235"/>
    <lineage>
        <taxon>Eukaryota</taxon>
        <taxon>Viridiplantae</taxon>
        <taxon>Streptophyta</taxon>
        <taxon>Embryophyta</taxon>
        <taxon>Tracheophyta</taxon>
        <taxon>Spermatophyta</taxon>
        <taxon>Magnoliopsida</taxon>
        <taxon>eudicotyledons</taxon>
        <taxon>Gunneridae</taxon>
        <taxon>Pentapetalae</taxon>
        <taxon>rosids</taxon>
        <taxon>malvids</taxon>
        <taxon>Sapindales</taxon>
        <taxon>Anacardiaceae</taxon>
        <taxon>Pistacia</taxon>
    </lineage>
</organism>
<proteinExistence type="predicted"/>
<keyword evidence="2" id="KW-1185">Reference proteome</keyword>
<reference evidence="2" key="1">
    <citation type="journal article" date="2023" name="G3 (Bethesda)">
        <title>Genome assembly and association tests identify interacting loci associated with vigor, precocity, and sex in interspecific pistachio rootstocks.</title>
        <authorList>
            <person name="Palmer W."/>
            <person name="Jacygrad E."/>
            <person name="Sagayaradj S."/>
            <person name="Cavanaugh K."/>
            <person name="Han R."/>
            <person name="Bertier L."/>
            <person name="Beede B."/>
            <person name="Kafkas S."/>
            <person name="Golino D."/>
            <person name="Preece J."/>
            <person name="Michelmore R."/>
        </authorList>
    </citation>
    <scope>NUCLEOTIDE SEQUENCE [LARGE SCALE GENOMIC DNA]</scope>
</reference>
<accession>A0ACC0XJT5</accession>